<dbReference type="EMBL" id="JXQG01000107">
    <property type="protein sequence ID" value="KKZ10237.1"/>
    <property type="molecule type" value="Genomic_DNA"/>
</dbReference>
<dbReference type="Proteomes" id="UP000035067">
    <property type="component" value="Unassembled WGS sequence"/>
</dbReference>
<organism evidence="1 2">
    <name type="scientific">Candidatus Synechococcus spongiarum SP3</name>
    <dbReference type="NCBI Taxonomy" id="1604020"/>
    <lineage>
        <taxon>Bacteria</taxon>
        <taxon>Bacillati</taxon>
        <taxon>Cyanobacteriota</taxon>
        <taxon>Cyanophyceae</taxon>
        <taxon>Synechococcales</taxon>
        <taxon>Synechococcaceae</taxon>
        <taxon>Synechococcus</taxon>
    </lineage>
</organism>
<evidence type="ECO:0000313" key="2">
    <source>
        <dbReference type="Proteomes" id="UP000035067"/>
    </source>
</evidence>
<reference evidence="1 2" key="1">
    <citation type="submission" date="2015-01" db="EMBL/GenBank/DDBJ databases">
        <title>Lifestyle Evolution in Cyanobacterial Symbionts of Sponges.</title>
        <authorList>
            <person name="Burgsdorf I."/>
            <person name="Slaby B.M."/>
            <person name="Handley K.M."/>
            <person name="Haber M."/>
            <person name="Blom J."/>
            <person name="Marshall C.W."/>
            <person name="Gilbert J.A."/>
            <person name="Hentschel U."/>
            <person name="Steindler L."/>
        </authorList>
    </citation>
    <scope>NUCLEOTIDE SEQUENCE [LARGE SCALE GENOMIC DNA]</scope>
    <source>
        <strain evidence="1">SP3</strain>
    </source>
</reference>
<dbReference type="PATRIC" id="fig|1604020.3.peg.972"/>
<protein>
    <submittedName>
        <fullName evidence="1">Uncharacterized protein</fullName>
    </submittedName>
</protein>
<evidence type="ECO:0000313" key="1">
    <source>
        <dbReference type="EMBL" id="KKZ10237.1"/>
    </source>
</evidence>
<feature type="non-terminal residue" evidence="1">
    <location>
        <position position="1"/>
    </location>
</feature>
<gene>
    <name evidence="1" type="ORF">TE42_10545</name>
</gene>
<dbReference type="AlphaFoldDB" id="A0A0G2HIN4"/>
<sequence>QHLIGDGAAEAGQPVDGHGVGLGSVMTPIDSPSRMVRPADGLESRSRICSAIPRFQHYLMISVLIRQRHPAVKTQKFKISLWRGRQAVSNSCAKLRNIGRRSLPRRLSNLMLHCCSNLVAYCSETRKPIH</sequence>
<comment type="caution">
    <text evidence="1">The sequence shown here is derived from an EMBL/GenBank/DDBJ whole genome shotgun (WGS) entry which is preliminary data.</text>
</comment>
<proteinExistence type="predicted"/>
<accession>A0A0G2HIN4</accession>
<name>A0A0G2HIN4_9SYNE</name>